<dbReference type="RefSeq" id="WP_014367013.1">
    <property type="nucleotide sequence ID" value="NC_017945.3"/>
</dbReference>
<dbReference type="EMBL" id="CP003540">
    <property type="protein sequence ID" value="AFK16651.1"/>
    <property type="molecule type" value="Genomic_DNA"/>
</dbReference>
<keyword evidence="7 9" id="KW-0129">CBS domain</keyword>
<keyword evidence="3" id="KW-1003">Cell membrane</keyword>
<dbReference type="PROSITE" id="PS51846">
    <property type="entry name" value="CNNM"/>
    <property type="match status" value="1"/>
</dbReference>
<evidence type="ECO:0000256" key="7">
    <source>
        <dbReference type="ARBA" id="ARBA00023122"/>
    </source>
</evidence>
<evidence type="ECO:0000256" key="9">
    <source>
        <dbReference type="PROSITE-ProRule" id="PRU00703"/>
    </source>
</evidence>
<dbReference type="SUPFAM" id="SSF56176">
    <property type="entry name" value="FAD-binding/transporter-associated domain-like"/>
    <property type="match status" value="1"/>
</dbReference>
<evidence type="ECO:0000256" key="10">
    <source>
        <dbReference type="PROSITE-ProRule" id="PRU01193"/>
    </source>
</evidence>
<dbReference type="InterPro" id="IPR044751">
    <property type="entry name" value="Ion_transp-like_CBS"/>
</dbReference>
<evidence type="ECO:0000256" key="1">
    <source>
        <dbReference type="ARBA" id="ARBA00004651"/>
    </source>
</evidence>
<reference evidence="14 15" key="1">
    <citation type="journal article" date="2013" name="J. Biotechnol.">
        <title>Genome sequence of Corynebacterium pseudotuberculosis biovar equi strain 258 and prediction of antigenic targets to improve biotechnological vaccine production.</title>
        <authorList>
            <person name="Soares S.C."/>
            <person name="Trost E."/>
            <person name="Ramos R.T."/>
            <person name="Carneiro A.R."/>
            <person name="Santos A.R."/>
            <person name="Pinto A.C."/>
            <person name="Barbosa E."/>
            <person name="Aburjaile F."/>
            <person name="Ali A."/>
            <person name="Diniz C.A."/>
            <person name="Hassan S.S."/>
            <person name="Fiaux K."/>
            <person name="Guimaraes L.C."/>
            <person name="Bakhtiar S.M."/>
            <person name="Pereira U."/>
            <person name="Almeida S.S."/>
            <person name="Abreu V.A."/>
            <person name="Rocha F.S."/>
            <person name="Dorella F.A."/>
            <person name="Miyoshi A."/>
            <person name="Silva A."/>
            <person name="Azevedo V."/>
            <person name="Tauch A."/>
        </authorList>
    </citation>
    <scope>NUCLEOTIDE SEQUENCE [LARGE SCALE GENOMIC DNA]</scope>
    <source>
        <strain evidence="14 15">258</strain>
    </source>
</reference>
<keyword evidence="4 10" id="KW-0812">Transmembrane</keyword>
<dbReference type="Gene3D" id="3.10.580.10">
    <property type="entry name" value="CBS-domain"/>
    <property type="match status" value="1"/>
</dbReference>
<sequence length="467" mass="50695">MDILISILSLFGFVLLTTSTGLFVAVEFALTGLERSTIENDVRERGDKKSLAVQRDYQNLSFVLSGAQLGITITTLATGYLAEPVLAKFLTPLLAFFGLPHTASTAVALILALVIATLLSMVFGELVPKNIAITNPLGTARHVVGPVNAFNTVFKGFINTLNKSANWTVRKLGIEPADELATARSTQELTALVRSSAETGDIDENTALVLDRSLKFGETTAEELMTPRSTVETLSEDSTVIDLINLAIETGHSRFPVIRGDLDDTIGVVHFKDAFSVPKEQRHSVLLHSLARPVPIVPASLDGDSVLNAVRSAGSQIILVADEYGGTAGLITIEDVVEEILGEVYDEHDDAESERDFQRFGSSWEVSGLVRLDELAEKVGYFAPEGPYETLGGLVMCVLGRIPKVDDEILVPESDNPLLAEFESGYKGRWVAKVTVMEDRRVDRVILSPITDEEATRFISSTEEDNS</sequence>
<evidence type="ECO:0000256" key="5">
    <source>
        <dbReference type="ARBA" id="ARBA00022737"/>
    </source>
</evidence>
<protein>
    <submittedName>
        <fullName evidence="14">DUF21 domain-containing protein</fullName>
    </submittedName>
</protein>
<dbReference type="InterPro" id="IPR000644">
    <property type="entry name" value="CBS_dom"/>
</dbReference>
<evidence type="ECO:0000256" key="8">
    <source>
        <dbReference type="ARBA" id="ARBA00023136"/>
    </source>
</evidence>
<evidence type="ECO:0000313" key="15">
    <source>
        <dbReference type="Proteomes" id="UP000006465"/>
    </source>
</evidence>
<feature type="domain" description="CBS" evidence="12">
    <location>
        <begin position="225"/>
        <end position="285"/>
    </location>
</feature>
<evidence type="ECO:0000256" key="2">
    <source>
        <dbReference type="ARBA" id="ARBA00006337"/>
    </source>
</evidence>
<organism evidence="14 15">
    <name type="scientific">Corynebacterium pseudotuberculosis 258</name>
    <dbReference type="NCBI Taxonomy" id="1168865"/>
    <lineage>
        <taxon>Bacteria</taxon>
        <taxon>Bacillati</taxon>
        <taxon>Actinomycetota</taxon>
        <taxon>Actinomycetes</taxon>
        <taxon>Mycobacteriales</taxon>
        <taxon>Corynebacteriaceae</taxon>
        <taxon>Corynebacterium</taxon>
    </lineage>
</organism>
<dbReference type="PANTHER" id="PTHR43099:SF6">
    <property type="entry name" value="UPF0053 PROTEIN RV1842C"/>
    <property type="match status" value="1"/>
</dbReference>
<comment type="similarity">
    <text evidence="2">Belongs to the UPF0053 family.</text>
</comment>
<dbReference type="InterPro" id="IPR005170">
    <property type="entry name" value="Transptr-assoc_dom"/>
</dbReference>
<feature type="domain" description="CBS" evidence="12">
    <location>
        <begin position="290"/>
        <end position="347"/>
    </location>
</feature>
<feature type="domain" description="CNNM transmembrane" evidence="13">
    <location>
        <begin position="2"/>
        <end position="206"/>
    </location>
</feature>
<keyword evidence="8 10" id="KW-0472">Membrane</keyword>
<dbReference type="GO" id="GO:0005886">
    <property type="term" value="C:plasma membrane"/>
    <property type="evidence" value="ECO:0007669"/>
    <property type="project" value="UniProtKB-SubCell"/>
</dbReference>
<dbReference type="InterPro" id="IPR046342">
    <property type="entry name" value="CBS_dom_sf"/>
</dbReference>
<feature type="transmembrane region" description="Helical" evidence="11">
    <location>
        <begin position="102"/>
        <end position="123"/>
    </location>
</feature>
<name>A0AAU8PQ65_CORPS</name>
<dbReference type="Pfam" id="PF03471">
    <property type="entry name" value="CorC_HlyC"/>
    <property type="match status" value="1"/>
</dbReference>
<evidence type="ECO:0000256" key="4">
    <source>
        <dbReference type="ARBA" id="ARBA00022692"/>
    </source>
</evidence>
<dbReference type="InterPro" id="IPR051676">
    <property type="entry name" value="UPF0053_domain"/>
</dbReference>
<dbReference type="Proteomes" id="UP000006465">
    <property type="component" value="Chromosome"/>
</dbReference>
<evidence type="ECO:0000313" key="14">
    <source>
        <dbReference type="EMBL" id="AFK16651.1"/>
    </source>
</evidence>
<proteinExistence type="inferred from homology"/>
<dbReference type="SMART" id="SM01091">
    <property type="entry name" value="CorC_HlyC"/>
    <property type="match status" value="1"/>
</dbReference>
<feature type="transmembrane region" description="Helical" evidence="11">
    <location>
        <begin position="6"/>
        <end position="30"/>
    </location>
</feature>
<comment type="subcellular location">
    <subcellularLocation>
        <location evidence="1">Cell membrane</location>
        <topology evidence="1">Multi-pass membrane protein</topology>
    </subcellularLocation>
</comment>
<accession>A0AAU8PQ65</accession>
<dbReference type="InterPro" id="IPR016169">
    <property type="entry name" value="FAD-bd_PCMH_sub2"/>
</dbReference>
<dbReference type="AlphaFoldDB" id="A0AAU8PQ65"/>
<dbReference type="GO" id="GO:0050660">
    <property type="term" value="F:flavin adenine dinucleotide binding"/>
    <property type="evidence" value="ECO:0007669"/>
    <property type="project" value="InterPro"/>
</dbReference>
<evidence type="ECO:0000259" key="12">
    <source>
        <dbReference type="PROSITE" id="PS51371"/>
    </source>
</evidence>
<dbReference type="Pfam" id="PF01595">
    <property type="entry name" value="CNNM"/>
    <property type="match status" value="1"/>
</dbReference>
<evidence type="ECO:0000256" key="3">
    <source>
        <dbReference type="ARBA" id="ARBA00022475"/>
    </source>
</evidence>
<dbReference type="KEGG" id="coe:CP258_05230"/>
<dbReference type="InterPro" id="IPR036318">
    <property type="entry name" value="FAD-bd_PCMH-like_sf"/>
</dbReference>
<dbReference type="PANTHER" id="PTHR43099">
    <property type="entry name" value="UPF0053 PROTEIN YRKA"/>
    <property type="match status" value="1"/>
</dbReference>
<evidence type="ECO:0000259" key="13">
    <source>
        <dbReference type="PROSITE" id="PS51846"/>
    </source>
</evidence>
<dbReference type="Gene3D" id="3.30.465.10">
    <property type="match status" value="1"/>
</dbReference>
<gene>
    <name evidence="14" type="ORF">CP258_05230</name>
</gene>
<keyword evidence="5" id="KW-0677">Repeat</keyword>
<dbReference type="SUPFAM" id="SSF54631">
    <property type="entry name" value="CBS-domain pair"/>
    <property type="match status" value="1"/>
</dbReference>
<dbReference type="InterPro" id="IPR002550">
    <property type="entry name" value="CNNM"/>
</dbReference>
<dbReference type="Pfam" id="PF00571">
    <property type="entry name" value="CBS"/>
    <property type="match status" value="1"/>
</dbReference>
<dbReference type="CDD" id="cd04590">
    <property type="entry name" value="CBS_pair_CorC_HlyC_assoc"/>
    <property type="match status" value="1"/>
</dbReference>
<keyword evidence="6 10" id="KW-1133">Transmembrane helix</keyword>
<feature type="transmembrane region" description="Helical" evidence="11">
    <location>
        <begin position="60"/>
        <end position="82"/>
    </location>
</feature>
<evidence type="ECO:0000256" key="11">
    <source>
        <dbReference type="SAM" id="Phobius"/>
    </source>
</evidence>
<dbReference type="PROSITE" id="PS51371">
    <property type="entry name" value="CBS"/>
    <property type="match status" value="2"/>
</dbReference>
<evidence type="ECO:0000256" key="6">
    <source>
        <dbReference type="ARBA" id="ARBA00022989"/>
    </source>
</evidence>